<evidence type="ECO:0000256" key="1">
    <source>
        <dbReference type="SAM" id="MobiDB-lite"/>
    </source>
</evidence>
<dbReference type="KEGG" id="mmas:MYMAC_003774"/>
<dbReference type="InterPro" id="IPR036397">
    <property type="entry name" value="RNaseH_sf"/>
</dbReference>
<dbReference type="Proteomes" id="UP000217343">
    <property type="component" value="Chromosome"/>
</dbReference>
<organism evidence="3 4">
    <name type="scientific">Corallococcus macrosporus DSM 14697</name>
    <dbReference type="NCBI Taxonomy" id="1189310"/>
    <lineage>
        <taxon>Bacteria</taxon>
        <taxon>Pseudomonadati</taxon>
        <taxon>Myxococcota</taxon>
        <taxon>Myxococcia</taxon>
        <taxon>Myxococcales</taxon>
        <taxon>Cystobacterineae</taxon>
        <taxon>Myxococcaceae</taxon>
        <taxon>Corallococcus</taxon>
    </lineage>
</organism>
<accession>A0A250JWV1</accession>
<name>A0A250JWV1_9BACT</name>
<feature type="compositionally biased region" description="Pro residues" evidence="1">
    <location>
        <begin position="166"/>
        <end position="175"/>
    </location>
</feature>
<evidence type="ECO:0000259" key="2">
    <source>
        <dbReference type="Pfam" id="PF13482"/>
    </source>
</evidence>
<feature type="domain" description="YprB ribonuclease H-like" evidence="2">
    <location>
        <begin position="234"/>
        <end position="401"/>
    </location>
</feature>
<dbReference type="GO" id="GO:0003676">
    <property type="term" value="F:nucleic acid binding"/>
    <property type="evidence" value="ECO:0007669"/>
    <property type="project" value="InterPro"/>
</dbReference>
<feature type="region of interest" description="Disordered" evidence="1">
    <location>
        <begin position="1"/>
        <end position="179"/>
    </location>
</feature>
<evidence type="ECO:0000313" key="3">
    <source>
        <dbReference type="EMBL" id="ATB48148.1"/>
    </source>
</evidence>
<evidence type="ECO:0000313" key="4">
    <source>
        <dbReference type="Proteomes" id="UP000217343"/>
    </source>
</evidence>
<dbReference type="RefSeq" id="WP_095959102.1">
    <property type="nucleotide sequence ID" value="NZ_CP022203.1"/>
</dbReference>
<dbReference type="PANTHER" id="PTHR38462:SF1">
    <property type="entry name" value="YPRB RIBONUCLEASE H-LIKE DOMAIN-CONTAINING PROTEIN"/>
    <property type="match status" value="1"/>
</dbReference>
<dbReference type="OrthoDB" id="9790530at2"/>
<feature type="compositionally biased region" description="Low complexity" evidence="1">
    <location>
        <begin position="92"/>
        <end position="137"/>
    </location>
</feature>
<gene>
    <name evidence="3" type="ORF">MYMAC_003774</name>
</gene>
<sequence>MDLKRKLARLTSVGPGGKAPPRPAVAEPRAEEPAGTTAESNVSEALARLAQARRMDEPPSTQAEPGVPAALARLAQARRMEAPSQPDAGDSPTAPAGQGTPAPATIGAEAQVPTSARAHPAPRPSTSSPAPEAAAPRPSDPRIDSLRRLLSDWSERQGQAAARRGTPPPAPPGPLPVESRATAHGTIHVSERIHTPEHRHGSAPVAAALDVEGPLVASLALHADLAGVDFQRMLFLDTETTGLAGGTGTVPFLVGLAWFEGRSLKVHQLFLRRLGEEAPMLRALAERMATSSCLVTFNGKSFDWPLLRTRFVLNRVPAPAELPHLDLLHCARRVFKHRGAGARLVHLEDQVLGFRRVDDVDGSLIPDLYFRYLRGGDGASLTPVLEHNVNDLLLLAALLGELVRRFRAGGAGASVPRGEDPRDLLGFAGVALRARDYERAQAFARAAAAGDTGAVGIEALALASRLSRKAGDAAAAAAHLHQALNTAQGFQAAALHLQLTKLYEHDLKDLARALHHAKLASAAELPADHHRRILRLEARLARSTRAASLDLGMERPRSGT</sequence>
<dbReference type="PANTHER" id="PTHR38462">
    <property type="entry name" value="EXONUCLEASE-LIKE PROTEIN"/>
    <property type="match status" value="1"/>
</dbReference>
<keyword evidence="4" id="KW-1185">Reference proteome</keyword>
<dbReference type="Gene3D" id="3.30.420.10">
    <property type="entry name" value="Ribonuclease H-like superfamily/Ribonuclease H"/>
    <property type="match status" value="1"/>
</dbReference>
<dbReference type="SUPFAM" id="SSF53098">
    <property type="entry name" value="Ribonuclease H-like"/>
    <property type="match status" value="1"/>
</dbReference>
<reference evidence="3 4" key="1">
    <citation type="submission" date="2017-06" db="EMBL/GenBank/DDBJ databases">
        <title>Sequencing and comparative analysis of myxobacterial genomes.</title>
        <authorList>
            <person name="Rupp O."/>
            <person name="Goesmann A."/>
            <person name="Sogaard-Andersen L."/>
        </authorList>
    </citation>
    <scope>NUCLEOTIDE SEQUENCE [LARGE SCALE GENOMIC DNA]</scope>
    <source>
        <strain evidence="3 4">DSM 14697</strain>
    </source>
</reference>
<dbReference type="InterPro" id="IPR038720">
    <property type="entry name" value="YprB_RNase_H-like_dom"/>
</dbReference>
<protein>
    <recommendedName>
        <fullName evidence="2">YprB ribonuclease H-like domain-containing protein</fullName>
    </recommendedName>
</protein>
<dbReference type="Pfam" id="PF13482">
    <property type="entry name" value="RNase_H_2"/>
    <property type="match status" value="1"/>
</dbReference>
<feature type="compositionally biased region" description="Basic and acidic residues" evidence="1">
    <location>
        <begin position="139"/>
        <end position="155"/>
    </location>
</feature>
<dbReference type="EMBL" id="CP022203">
    <property type="protein sequence ID" value="ATB48148.1"/>
    <property type="molecule type" value="Genomic_DNA"/>
</dbReference>
<proteinExistence type="predicted"/>
<dbReference type="AlphaFoldDB" id="A0A250JWV1"/>
<dbReference type="InterPro" id="IPR012337">
    <property type="entry name" value="RNaseH-like_sf"/>
</dbReference>